<dbReference type="PANTHER" id="PTHR13271">
    <property type="entry name" value="UNCHARACTERIZED PUTATIVE METHYLTRANSFERASE"/>
    <property type="match status" value="1"/>
</dbReference>
<dbReference type="CDD" id="cd19177">
    <property type="entry name" value="SET_SETD4"/>
    <property type="match status" value="1"/>
</dbReference>
<gene>
    <name evidence="2" type="ORF">GHT06_011429</name>
</gene>
<dbReference type="Proteomes" id="UP000820818">
    <property type="component" value="Linkage Group LG3"/>
</dbReference>
<comment type="caution">
    <text evidence="2">The sequence shown here is derived from an EMBL/GenBank/DDBJ whole genome shotgun (WGS) entry which is preliminary data.</text>
</comment>
<evidence type="ECO:0000313" key="2">
    <source>
        <dbReference type="EMBL" id="KAI9560496.1"/>
    </source>
</evidence>
<dbReference type="Pfam" id="PF00856">
    <property type="entry name" value="SET"/>
    <property type="match status" value="1"/>
</dbReference>
<dbReference type="InterPro" id="IPR044429">
    <property type="entry name" value="SETD4_SET"/>
</dbReference>
<dbReference type="PROSITE" id="PS50280">
    <property type="entry name" value="SET"/>
    <property type="match status" value="1"/>
</dbReference>
<organism evidence="2 3">
    <name type="scientific">Daphnia sinensis</name>
    <dbReference type="NCBI Taxonomy" id="1820382"/>
    <lineage>
        <taxon>Eukaryota</taxon>
        <taxon>Metazoa</taxon>
        <taxon>Ecdysozoa</taxon>
        <taxon>Arthropoda</taxon>
        <taxon>Crustacea</taxon>
        <taxon>Branchiopoda</taxon>
        <taxon>Diplostraca</taxon>
        <taxon>Cladocera</taxon>
        <taxon>Anomopoda</taxon>
        <taxon>Daphniidae</taxon>
        <taxon>Daphnia</taxon>
        <taxon>Daphnia similis group</taxon>
    </lineage>
</organism>
<dbReference type="PANTHER" id="PTHR13271:SF151">
    <property type="entry name" value="SET DOMAIN-CONTAINING PROTEIN 4"/>
    <property type="match status" value="1"/>
</dbReference>
<dbReference type="InterPro" id="IPR050600">
    <property type="entry name" value="SETD3_SETD6_MTase"/>
</dbReference>
<dbReference type="AlphaFoldDB" id="A0AAD5KTW4"/>
<dbReference type="Gene3D" id="3.90.1410.10">
    <property type="entry name" value="set domain protein methyltransferase, domain 1"/>
    <property type="match status" value="1"/>
</dbReference>
<evidence type="ECO:0000313" key="3">
    <source>
        <dbReference type="Proteomes" id="UP000820818"/>
    </source>
</evidence>
<dbReference type="SUPFAM" id="SSF82199">
    <property type="entry name" value="SET domain"/>
    <property type="match status" value="1"/>
</dbReference>
<feature type="domain" description="SET" evidence="1">
    <location>
        <begin position="56"/>
        <end position="271"/>
    </location>
</feature>
<dbReference type="InterPro" id="IPR046341">
    <property type="entry name" value="SET_dom_sf"/>
</dbReference>
<dbReference type="InterPro" id="IPR001214">
    <property type="entry name" value="SET_dom"/>
</dbReference>
<keyword evidence="3" id="KW-1185">Reference proteome</keyword>
<reference evidence="2 3" key="1">
    <citation type="submission" date="2022-05" db="EMBL/GenBank/DDBJ databases">
        <title>A multi-omics perspective on studying reproductive biology in Daphnia sinensis.</title>
        <authorList>
            <person name="Jia J."/>
        </authorList>
    </citation>
    <scope>NUCLEOTIDE SEQUENCE [LARGE SCALE GENOMIC DNA]</scope>
    <source>
        <strain evidence="2 3">WSL</strain>
    </source>
</reference>
<accession>A0AAD5KTW4</accession>
<sequence>MFSDLKVFPNEKMGRTSRIRKRRVGSQRFRPLVIDSCPEFVELCKWMSANGWNATSKDCLKTKPAVFSDTGRGLMAMSNLAPNGLIVRIPKNLLITKEKAILQFPALQNFKMTTAECLTFFILISKINGLHSSYLSTLPKTFSVGGLCESQEVAVLPKVLQDKILCNQSYVVEKYQNLVVIWEKMFGPTLTLECFQWAWYCVNTRAVFYQDSDIFNMVGLENNMALAPYLDMFNHDPHVVVEAGFNKNSQCYEIRSSQKIKKHQQVFINYGPHDNQKLYLEYGFITQKNPHNVVEFGISHLFDVFPVHTVCFLPNRIALLKQLCKNGNLFYSEEGFSWNAQIALTLLSHDNSQLSRKGFSILEIIPDKYQIKVFGRKIVDALFVEFTESLNKMSLISGNTTSSFWVAKTLVKDILNVLNACVLDAE</sequence>
<proteinExistence type="predicted"/>
<evidence type="ECO:0000259" key="1">
    <source>
        <dbReference type="PROSITE" id="PS50280"/>
    </source>
</evidence>
<name>A0AAD5KTW4_9CRUS</name>
<protein>
    <recommendedName>
        <fullName evidence="1">SET domain-containing protein</fullName>
    </recommendedName>
</protein>
<dbReference type="GO" id="GO:0016279">
    <property type="term" value="F:protein-lysine N-methyltransferase activity"/>
    <property type="evidence" value="ECO:0007669"/>
    <property type="project" value="InterPro"/>
</dbReference>
<dbReference type="EMBL" id="WJBH02000003">
    <property type="protein sequence ID" value="KAI9560496.1"/>
    <property type="molecule type" value="Genomic_DNA"/>
</dbReference>